<organism evidence="2 3">
    <name type="scientific">Rhodococcus opacus</name>
    <name type="common">Nocardia opaca</name>
    <dbReference type="NCBI Taxonomy" id="37919"/>
    <lineage>
        <taxon>Bacteria</taxon>
        <taxon>Bacillati</taxon>
        <taxon>Actinomycetota</taxon>
        <taxon>Actinomycetes</taxon>
        <taxon>Mycobacteriales</taxon>
        <taxon>Nocardiaceae</taxon>
        <taxon>Rhodococcus</taxon>
    </lineage>
</organism>
<reference evidence="2 3" key="1">
    <citation type="submission" date="2014-07" db="EMBL/GenBank/DDBJ databases">
        <authorList>
            <person name="Zhang J.E."/>
            <person name="Yang H."/>
            <person name="Guo J."/>
            <person name="Deng Z."/>
            <person name="Luo H."/>
            <person name="Luo M."/>
            <person name="Zhao B."/>
        </authorList>
    </citation>
    <scope>NUCLEOTIDE SEQUENCE [LARGE SCALE GENOMIC DNA]</scope>
    <source>
        <strain evidence="2 3">1CP</strain>
    </source>
</reference>
<feature type="domain" description="Dienelactone hydrolase" evidence="1">
    <location>
        <begin position="9"/>
        <end position="223"/>
    </location>
</feature>
<protein>
    <submittedName>
        <fullName evidence="2">Carboxymethylenebutenolidase</fullName>
    </submittedName>
</protein>
<sequence>MTTPLTSITPEGPVRGGVVVIQEAFGVTGHIVDVCRRFAAAGYHAVAPHLFHRSGDPVLEYDDMKSAMSLIGELTAAHVDEDVDGAVAALSAASIDPRNTAIVGFCMGGTVAFHTATRLDLGAAVSFYGGGVANGRFGYPSQLDVAGQLSTPWLGLFGDRDKGIPTEEVEELRAAVAHAPVDTDIVRYADAEHGFHCDDRPAVYNEEAARDGWARTLQWFGTHVGVTRAAGTD</sequence>
<name>A0A1B1JWU2_RHOOP</name>
<dbReference type="Gene3D" id="3.40.50.1820">
    <property type="entry name" value="alpha/beta hydrolase"/>
    <property type="match status" value="1"/>
</dbReference>
<dbReference type="EMBL" id="CP009111">
    <property type="protein sequence ID" value="ANS24823.1"/>
    <property type="molecule type" value="Genomic_DNA"/>
</dbReference>
<accession>A0A1B1JWU2</accession>
<dbReference type="PATRIC" id="fig|37919.13.peg.63"/>
<gene>
    <name evidence="2" type="ORF">R1CP_00315</name>
</gene>
<dbReference type="SUPFAM" id="SSF53474">
    <property type="entry name" value="alpha/beta-Hydrolases"/>
    <property type="match status" value="1"/>
</dbReference>
<evidence type="ECO:0000313" key="3">
    <source>
        <dbReference type="Proteomes" id="UP000186108"/>
    </source>
</evidence>
<dbReference type="Pfam" id="PF01738">
    <property type="entry name" value="DLH"/>
    <property type="match status" value="1"/>
</dbReference>
<dbReference type="InterPro" id="IPR029058">
    <property type="entry name" value="AB_hydrolase_fold"/>
</dbReference>
<dbReference type="InterPro" id="IPR051049">
    <property type="entry name" value="Dienelactone_hydrolase-like"/>
</dbReference>
<evidence type="ECO:0000259" key="1">
    <source>
        <dbReference type="Pfam" id="PF01738"/>
    </source>
</evidence>
<dbReference type="RefSeq" id="WP_065488379.1">
    <property type="nucleotide sequence ID" value="NZ_CP009111.1"/>
</dbReference>
<dbReference type="PANTHER" id="PTHR46623">
    <property type="entry name" value="CARBOXYMETHYLENEBUTENOLIDASE-RELATED"/>
    <property type="match status" value="1"/>
</dbReference>
<dbReference type="PANTHER" id="PTHR46623:SF6">
    <property type="entry name" value="ALPHA_BETA-HYDROLASES SUPERFAMILY PROTEIN"/>
    <property type="match status" value="1"/>
</dbReference>
<dbReference type="AlphaFoldDB" id="A0A1B1JWU2"/>
<dbReference type="GO" id="GO:0016787">
    <property type="term" value="F:hydrolase activity"/>
    <property type="evidence" value="ECO:0007669"/>
    <property type="project" value="InterPro"/>
</dbReference>
<dbReference type="InterPro" id="IPR002925">
    <property type="entry name" value="Dienelactn_hydro"/>
</dbReference>
<dbReference type="Proteomes" id="UP000186108">
    <property type="component" value="Chromosome"/>
</dbReference>
<evidence type="ECO:0000313" key="2">
    <source>
        <dbReference type="EMBL" id="ANS24823.1"/>
    </source>
</evidence>
<proteinExistence type="predicted"/>